<organism evidence="2 3">
    <name type="scientific">Lactiplantibacillus daoliensis</name>
    <dbReference type="NCBI Taxonomy" id="2559916"/>
    <lineage>
        <taxon>Bacteria</taxon>
        <taxon>Bacillati</taxon>
        <taxon>Bacillota</taxon>
        <taxon>Bacilli</taxon>
        <taxon>Lactobacillales</taxon>
        <taxon>Lactobacillaceae</taxon>
        <taxon>Lactiplantibacillus</taxon>
    </lineage>
</organism>
<evidence type="ECO:0000256" key="1">
    <source>
        <dbReference type="SAM" id="Phobius"/>
    </source>
</evidence>
<keyword evidence="1" id="KW-1133">Transmembrane helix</keyword>
<evidence type="ECO:0000313" key="2">
    <source>
        <dbReference type="EMBL" id="MFC6294864.1"/>
    </source>
</evidence>
<dbReference type="Proteomes" id="UP001596227">
    <property type="component" value="Unassembled WGS sequence"/>
</dbReference>
<feature type="transmembrane region" description="Helical" evidence="1">
    <location>
        <begin position="137"/>
        <end position="156"/>
    </location>
</feature>
<proteinExistence type="predicted"/>
<dbReference type="RefSeq" id="WP_137606599.1">
    <property type="nucleotide sequence ID" value="NZ_BJDH01000002.1"/>
</dbReference>
<protein>
    <recommendedName>
        <fullName evidence="4">Integral membrane protein</fullName>
    </recommendedName>
</protein>
<feature type="transmembrane region" description="Helical" evidence="1">
    <location>
        <begin position="29"/>
        <end position="50"/>
    </location>
</feature>
<name>A0ABW1UGN8_9LACO</name>
<dbReference type="EMBL" id="JBHSSB010000015">
    <property type="protein sequence ID" value="MFC6294864.1"/>
    <property type="molecule type" value="Genomic_DNA"/>
</dbReference>
<reference evidence="3" key="1">
    <citation type="journal article" date="2019" name="Int. J. Syst. Evol. Microbiol.">
        <title>The Global Catalogue of Microorganisms (GCM) 10K type strain sequencing project: providing services to taxonomists for standard genome sequencing and annotation.</title>
        <authorList>
            <consortium name="The Broad Institute Genomics Platform"/>
            <consortium name="The Broad Institute Genome Sequencing Center for Infectious Disease"/>
            <person name="Wu L."/>
            <person name="Ma J."/>
        </authorList>
    </citation>
    <scope>NUCLEOTIDE SEQUENCE [LARGE SCALE GENOMIC DNA]</scope>
    <source>
        <strain evidence="3">CCM 8934</strain>
    </source>
</reference>
<feature type="transmembrane region" description="Helical" evidence="1">
    <location>
        <begin position="56"/>
        <end position="77"/>
    </location>
</feature>
<evidence type="ECO:0000313" key="3">
    <source>
        <dbReference type="Proteomes" id="UP001596227"/>
    </source>
</evidence>
<keyword evidence="3" id="KW-1185">Reference proteome</keyword>
<keyword evidence="1" id="KW-0812">Transmembrane</keyword>
<comment type="caution">
    <text evidence="2">The sequence shown here is derived from an EMBL/GenBank/DDBJ whole genome shotgun (WGS) entry which is preliminary data.</text>
</comment>
<feature type="transmembrane region" description="Helical" evidence="1">
    <location>
        <begin position="114"/>
        <end position="131"/>
    </location>
</feature>
<evidence type="ECO:0008006" key="4">
    <source>
        <dbReference type="Google" id="ProtNLM"/>
    </source>
</evidence>
<accession>A0ABW1UGN8</accession>
<sequence length="170" mass="20190">MPKWEDLLIMSCNDCLALPDIQNRREHQIILNFALVTWLNVLALLFSYWQDSRLRLPQLISPMTILLIVSLLILSWLTHHFFQRYYPTPIIQVHDAVEATYWRRRVLLRSGYDGISYMLIFLIVWLIQYYKLPHFTAIPWTGLIFALIGVGISITIKYNRLITRLNFPNK</sequence>
<keyword evidence="1" id="KW-0472">Membrane</keyword>
<gene>
    <name evidence="2" type="ORF">ACFQH1_06590</name>
</gene>